<evidence type="ECO:0000313" key="2">
    <source>
        <dbReference type="EMBL" id="GGH74565.1"/>
    </source>
</evidence>
<evidence type="ECO:0000313" key="3">
    <source>
        <dbReference type="Proteomes" id="UP000627292"/>
    </source>
</evidence>
<dbReference type="Proteomes" id="UP000627292">
    <property type="component" value="Unassembled WGS sequence"/>
</dbReference>
<dbReference type="CDD" id="cd01465">
    <property type="entry name" value="vWA_subgroup"/>
    <property type="match status" value="1"/>
</dbReference>
<dbReference type="PANTHER" id="PTHR10166:SF37">
    <property type="entry name" value="STOLID, ISOFORM H"/>
    <property type="match status" value="1"/>
</dbReference>
<gene>
    <name evidence="2" type="primary">yfbK</name>
    <name evidence="2" type="ORF">GCM10011379_37260</name>
</gene>
<dbReference type="Pfam" id="PF12450">
    <property type="entry name" value="vWF_A"/>
    <property type="match status" value="1"/>
</dbReference>
<reference evidence="2" key="1">
    <citation type="journal article" date="2014" name="Int. J. Syst. Evol. Microbiol.">
        <title>Complete genome sequence of Corynebacterium casei LMG S-19264T (=DSM 44701T), isolated from a smear-ripened cheese.</title>
        <authorList>
            <consortium name="US DOE Joint Genome Institute (JGI-PGF)"/>
            <person name="Walter F."/>
            <person name="Albersmeier A."/>
            <person name="Kalinowski J."/>
            <person name="Ruckert C."/>
        </authorList>
    </citation>
    <scope>NUCLEOTIDE SEQUENCE</scope>
    <source>
        <strain evidence="2">CGMCC 1.15290</strain>
    </source>
</reference>
<name>A0A917MXB8_9BACT</name>
<proteinExistence type="predicted"/>
<dbReference type="SMART" id="SM00327">
    <property type="entry name" value="VWA"/>
    <property type="match status" value="1"/>
</dbReference>
<dbReference type="RefSeq" id="WP_188955140.1">
    <property type="nucleotide sequence ID" value="NZ_BMIB01000004.1"/>
</dbReference>
<evidence type="ECO:0000259" key="1">
    <source>
        <dbReference type="PROSITE" id="PS50234"/>
    </source>
</evidence>
<dbReference type="PANTHER" id="PTHR10166">
    <property type="entry name" value="VOLTAGE-DEPENDENT CALCIUM CHANNEL SUBUNIT ALPHA-2/DELTA-RELATED"/>
    <property type="match status" value="1"/>
</dbReference>
<dbReference type="AlphaFoldDB" id="A0A917MXB8"/>
<dbReference type="SUPFAM" id="SSF53300">
    <property type="entry name" value="vWA-like"/>
    <property type="match status" value="1"/>
</dbReference>
<sequence length="598" mass="66335">MRKLLLVILLLGCLLREGISQYYLRGEIRNEKGAEVSNIKTYLFSRGYIGYISSSFGIPSRLAVDTLTLIAEGYETLKMPVRTSQFQKITLKMQASTAKLAQQHLSSVTKNLSTNRQTIFPQNGESYTTLVENDFVSSLQSPETGFALHVDRAAYSNIRRFLNNGNPVPTDAVRIEEMLNYFSFTLPAADEDEDEITRGFTCATQLTSAPWNKENQLLYINLKAPKLDLSGLPPSNLVFLIDVSGSMDKPNRLPLIQSAFKLLVENLRAIDTISIVVYGGDIGVKLAPTSGADKKKINDAIDLIIPNGDTPGAGAIKLAYKKAEESFNAKGNNRVIMATDGDFNVGESSEKALEDLITKQKQSGIYLTCLGVGMGNYKDSKLELLAKRGNGNFAYLDNMNEAEKVLITEFTKTLYAVASDAFVNISFNPKMVQEYRLIGFDNKMDALADSTSELEGGEVGSGHSITAVFEIVPHISNQTLSNKDTLIAGRYGTIKLHYKLPSEKKERILQQFSIPINYVPLEQTESNIRFATALTMFGELLKQSRFAKNFTWDDVRTMAQQACTKKPAVLQAEFISLVEKAKKIYSPSKKKKKNSEEE</sequence>
<dbReference type="Gene3D" id="3.40.50.410">
    <property type="entry name" value="von Willebrand factor, type A domain"/>
    <property type="match status" value="1"/>
</dbReference>
<dbReference type="InterPro" id="IPR002035">
    <property type="entry name" value="VWF_A"/>
</dbReference>
<dbReference type="EMBL" id="BMIB01000004">
    <property type="protein sequence ID" value="GGH74565.1"/>
    <property type="molecule type" value="Genomic_DNA"/>
</dbReference>
<dbReference type="InterPro" id="IPR036465">
    <property type="entry name" value="vWFA_dom_sf"/>
</dbReference>
<dbReference type="InterPro" id="IPR022156">
    <property type="entry name" value="Uncharacterised_YfbK_N"/>
</dbReference>
<dbReference type="PROSITE" id="PS50234">
    <property type="entry name" value="VWFA"/>
    <property type="match status" value="1"/>
</dbReference>
<dbReference type="Pfam" id="PF00092">
    <property type="entry name" value="VWA"/>
    <property type="match status" value="1"/>
</dbReference>
<comment type="caution">
    <text evidence="2">The sequence shown here is derived from an EMBL/GenBank/DDBJ whole genome shotgun (WGS) entry which is preliminary data.</text>
</comment>
<feature type="domain" description="VWFA" evidence="1">
    <location>
        <begin position="236"/>
        <end position="414"/>
    </location>
</feature>
<keyword evidence="3" id="KW-1185">Reference proteome</keyword>
<reference evidence="2" key="2">
    <citation type="submission" date="2020-09" db="EMBL/GenBank/DDBJ databases">
        <authorList>
            <person name="Sun Q."/>
            <person name="Zhou Y."/>
        </authorList>
    </citation>
    <scope>NUCLEOTIDE SEQUENCE</scope>
    <source>
        <strain evidence="2">CGMCC 1.15290</strain>
    </source>
</reference>
<dbReference type="Pfam" id="PF12034">
    <property type="entry name" value="YfbK_C"/>
    <property type="match status" value="1"/>
</dbReference>
<dbReference type="InterPro" id="IPR051173">
    <property type="entry name" value="Ca_channel_alpha-2/delta"/>
</dbReference>
<organism evidence="2 3">
    <name type="scientific">Filimonas zeae</name>
    <dbReference type="NCBI Taxonomy" id="1737353"/>
    <lineage>
        <taxon>Bacteria</taxon>
        <taxon>Pseudomonadati</taxon>
        <taxon>Bacteroidota</taxon>
        <taxon>Chitinophagia</taxon>
        <taxon>Chitinophagales</taxon>
        <taxon>Chitinophagaceae</taxon>
        <taxon>Filimonas</taxon>
    </lineage>
</organism>
<protein>
    <submittedName>
        <fullName evidence="2">VWA domain-containing protein</fullName>
    </submittedName>
</protein>
<dbReference type="InterPro" id="IPR021908">
    <property type="entry name" value="YfbK_C"/>
</dbReference>
<accession>A0A917MXB8</accession>